<protein>
    <recommendedName>
        <fullName evidence="4">SEA domain-containing protein</fullName>
    </recommendedName>
</protein>
<dbReference type="EMBL" id="BMAT01009989">
    <property type="protein sequence ID" value="GFS17961.1"/>
    <property type="molecule type" value="Genomic_DNA"/>
</dbReference>
<name>A0AAV4JBI6_9GAST</name>
<evidence type="ECO:0000313" key="3">
    <source>
        <dbReference type="Proteomes" id="UP000762676"/>
    </source>
</evidence>
<accession>A0AAV4JBI6</accession>
<comment type="caution">
    <text evidence="2">The sequence shown here is derived from an EMBL/GenBank/DDBJ whole genome shotgun (WGS) entry which is preliminary data.</text>
</comment>
<sequence>MTGGKTLLLGEKLSVREALQPVAWMEYEPRFTKSRFTTIPRRCTETYTVRVSCSRSYVCSKVSVKNMNLFCQVATRLNASADSHVSHNDTEREQPHSSAEGDRNPLVRSPTRNDGLLTRRTTTQSKPIPGEMRDPSAGTTGFVTHSSPSTNDAIDIGGLFPFDPVDMPGWESVDSLRNPSTEVETTSLKNPDEQDACPVVPSSISDENVLNRYSVHEESERRGIAIETTNALTADESSWMKLFCRRESMASSVSSFANQVHESTSSSTTELTGDVQIKEDVSEVSGGSKSKSFEDDPWECFIDVCPKGTFSIQEKCAVPGMVTLTYDLPYESKSALQSLVKVVTNAVLTYPGMLTESLGDRVLSNEQEASKLVLHFQILLVRDEDKGSPLALSSHVWRSASRMLSRPDLTGTMLLCLVFPGSLKDVTNFRRCDHLTPRGVFPVEGVQEYNRDVDHSGRSSARFDEEMQVASNNCSAAARNDSSSSDPCFNTDRLARAPTASEKSGASAIHTQLCSPGVWLGLQVLGMTIMLTAAMKEITTTALNMAG</sequence>
<feature type="compositionally biased region" description="Polar residues" evidence="1">
    <location>
        <begin position="137"/>
        <end position="149"/>
    </location>
</feature>
<evidence type="ECO:0000313" key="2">
    <source>
        <dbReference type="EMBL" id="GFS17961.1"/>
    </source>
</evidence>
<proteinExistence type="predicted"/>
<reference evidence="2 3" key="1">
    <citation type="journal article" date="2021" name="Elife">
        <title>Chloroplast acquisition without the gene transfer in kleptoplastic sea slugs, Plakobranchus ocellatus.</title>
        <authorList>
            <person name="Maeda T."/>
            <person name="Takahashi S."/>
            <person name="Yoshida T."/>
            <person name="Shimamura S."/>
            <person name="Takaki Y."/>
            <person name="Nagai Y."/>
            <person name="Toyoda A."/>
            <person name="Suzuki Y."/>
            <person name="Arimoto A."/>
            <person name="Ishii H."/>
            <person name="Satoh N."/>
            <person name="Nishiyama T."/>
            <person name="Hasebe M."/>
            <person name="Maruyama T."/>
            <person name="Minagawa J."/>
            <person name="Obokata J."/>
            <person name="Shigenobu S."/>
        </authorList>
    </citation>
    <scope>NUCLEOTIDE SEQUENCE [LARGE SCALE GENOMIC DNA]</scope>
</reference>
<keyword evidence="3" id="KW-1185">Reference proteome</keyword>
<organism evidence="2 3">
    <name type="scientific">Elysia marginata</name>
    <dbReference type="NCBI Taxonomy" id="1093978"/>
    <lineage>
        <taxon>Eukaryota</taxon>
        <taxon>Metazoa</taxon>
        <taxon>Spiralia</taxon>
        <taxon>Lophotrochozoa</taxon>
        <taxon>Mollusca</taxon>
        <taxon>Gastropoda</taxon>
        <taxon>Heterobranchia</taxon>
        <taxon>Euthyneura</taxon>
        <taxon>Panpulmonata</taxon>
        <taxon>Sacoglossa</taxon>
        <taxon>Placobranchoidea</taxon>
        <taxon>Plakobranchidae</taxon>
        <taxon>Elysia</taxon>
    </lineage>
</organism>
<gene>
    <name evidence="2" type="ORF">ElyMa_004995500</name>
</gene>
<evidence type="ECO:0008006" key="4">
    <source>
        <dbReference type="Google" id="ProtNLM"/>
    </source>
</evidence>
<feature type="compositionally biased region" description="Basic and acidic residues" evidence="1">
    <location>
        <begin position="84"/>
        <end position="105"/>
    </location>
</feature>
<dbReference type="AlphaFoldDB" id="A0AAV4JBI6"/>
<evidence type="ECO:0000256" key="1">
    <source>
        <dbReference type="SAM" id="MobiDB-lite"/>
    </source>
</evidence>
<dbReference type="Proteomes" id="UP000762676">
    <property type="component" value="Unassembled WGS sequence"/>
</dbReference>
<feature type="region of interest" description="Disordered" evidence="1">
    <location>
        <begin position="82"/>
        <end position="149"/>
    </location>
</feature>